<evidence type="ECO:0000259" key="2">
    <source>
        <dbReference type="Pfam" id="PF04545"/>
    </source>
</evidence>
<dbReference type="InterPro" id="IPR005114">
    <property type="entry name" value="Helicase_assoc"/>
</dbReference>
<dbReference type="AlphaFoldDB" id="A0A420DEC7"/>
<feature type="domain" description="Helicase-associated" evidence="1">
    <location>
        <begin position="594"/>
        <end position="653"/>
    </location>
</feature>
<dbReference type="GO" id="GO:0006352">
    <property type="term" value="P:DNA-templated transcription initiation"/>
    <property type="evidence" value="ECO:0007669"/>
    <property type="project" value="InterPro"/>
</dbReference>
<accession>A0A420DEC7</accession>
<organism evidence="3 4">
    <name type="scientific">Ichthyenterobacterium magnum</name>
    <dbReference type="NCBI Taxonomy" id="1230530"/>
    <lineage>
        <taxon>Bacteria</taxon>
        <taxon>Pseudomonadati</taxon>
        <taxon>Bacteroidota</taxon>
        <taxon>Flavobacteriia</taxon>
        <taxon>Flavobacteriales</taxon>
        <taxon>Flavobacteriaceae</taxon>
        <taxon>Ichthyenterobacterium</taxon>
    </lineage>
</organism>
<dbReference type="Proteomes" id="UP000284892">
    <property type="component" value="Unassembled WGS sequence"/>
</dbReference>
<dbReference type="GO" id="GO:0003700">
    <property type="term" value="F:DNA-binding transcription factor activity"/>
    <property type="evidence" value="ECO:0007669"/>
    <property type="project" value="InterPro"/>
</dbReference>
<keyword evidence="4" id="KW-1185">Reference proteome</keyword>
<proteinExistence type="predicted"/>
<dbReference type="Pfam" id="PF03457">
    <property type="entry name" value="HA"/>
    <property type="match status" value="1"/>
</dbReference>
<dbReference type="SUPFAM" id="SSF88659">
    <property type="entry name" value="Sigma3 and sigma4 domains of RNA polymerase sigma factors"/>
    <property type="match status" value="1"/>
</dbReference>
<dbReference type="Gene3D" id="1.10.150.20">
    <property type="entry name" value="5' to 3' exonuclease, C-terminal subdomain"/>
    <property type="match status" value="1"/>
</dbReference>
<evidence type="ECO:0000313" key="3">
    <source>
        <dbReference type="EMBL" id="RKE90288.1"/>
    </source>
</evidence>
<reference evidence="3 4" key="1">
    <citation type="submission" date="2018-09" db="EMBL/GenBank/DDBJ databases">
        <title>Genomic Encyclopedia of Archaeal and Bacterial Type Strains, Phase II (KMG-II): from individual species to whole genera.</title>
        <authorList>
            <person name="Goeker M."/>
        </authorList>
    </citation>
    <scope>NUCLEOTIDE SEQUENCE [LARGE SCALE GENOMIC DNA]</scope>
    <source>
        <strain evidence="3 4">DSM 26283</strain>
    </source>
</reference>
<dbReference type="OrthoDB" id="1386348at2"/>
<protein>
    <submittedName>
        <fullName evidence="3">Sigma-70-like protein</fullName>
    </submittedName>
</protein>
<dbReference type="InterPro" id="IPR036388">
    <property type="entry name" value="WH-like_DNA-bd_sf"/>
</dbReference>
<dbReference type="InterPro" id="IPR007630">
    <property type="entry name" value="RNA_pol_sigma70_r4"/>
</dbReference>
<dbReference type="EMBL" id="RAQJ01000008">
    <property type="protein sequence ID" value="RKE90288.1"/>
    <property type="molecule type" value="Genomic_DNA"/>
</dbReference>
<evidence type="ECO:0000259" key="1">
    <source>
        <dbReference type="Pfam" id="PF03457"/>
    </source>
</evidence>
<comment type="caution">
    <text evidence="3">The sequence shown here is derived from an EMBL/GenBank/DDBJ whole genome shotgun (WGS) entry which is preliminary data.</text>
</comment>
<dbReference type="Gene3D" id="6.10.140.530">
    <property type="match status" value="1"/>
</dbReference>
<feature type="domain" description="RNA polymerase sigma-70 region 4" evidence="2">
    <location>
        <begin position="236"/>
        <end position="266"/>
    </location>
</feature>
<gene>
    <name evidence="3" type="ORF">BXY80_2755</name>
</gene>
<sequence>MTIDEIYKKEEISVRSYHVCKYNELNSISDLKKYYYKNKSFEKLRNCGRKSNEELIEICNKYPDDNFENKEIEVKKENPLKSIITNLTRVQREVINSFIFVNTNSLSVRSKNAISLHLKNNLKVKNFTEKVLLSESFNVQNIKNVGAKCVPEIEIYISIIKDFIFEVNQTRDEKYLIALKNKFLIQRTFDIPLVPSEILESESIFQLTKFLLNQNAFFDETQTVIVKLALKLFNNQKELTLDEIAEQVDLSRERVRQIRKLCLEALFDKLLFISNFNDDLFQKYSIDVESIYIEINTDILNKINQSNNTNFSREFITFILSAYLKDSFSVVGNYEDVLQPKYFNSRNRHNWNNFYLVEKELSSEFDFTSFSNDISNRLSDRIEESYFFNFKSYLSKFLSNNNIDILDLLLPICEKIINEEFEIYLDLDESINFKRNTTRQAHEYAFEALDHLGKPSKVKEIFEKVVELHPNYDTEEAKIRVSMKRKNGFVPIGRKSVFGLKKWESELDNFKGGTIRDIVEEYLMQFSVPKHISHITEHVLKYRPKSNQYSILQNLKLDESGLYIFFKGSHIGLTTKKYESDFKRISEVQKTDKKTWEERFEMLQNFVSIEKRLPFSNGVPEKEIKLYRWLNVQKSKQNKGKLTENKEDKLNSLLAKYPSINGRRRLNSNEKYQELISFVTNNHRLPSANKNGEENLYQFFYKQRKLFDKNELDSKEQNKFIEVAKLLQNIKYEN</sequence>
<dbReference type="RefSeq" id="WP_120202863.1">
    <property type="nucleotide sequence ID" value="NZ_RAQJ01000008.1"/>
</dbReference>
<dbReference type="InterPro" id="IPR013324">
    <property type="entry name" value="RNA_pol_sigma_r3/r4-like"/>
</dbReference>
<dbReference type="Gene3D" id="1.10.10.10">
    <property type="entry name" value="Winged helix-like DNA-binding domain superfamily/Winged helix DNA-binding domain"/>
    <property type="match status" value="1"/>
</dbReference>
<evidence type="ECO:0000313" key="4">
    <source>
        <dbReference type="Proteomes" id="UP000284892"/>
    </source>
</evidence>
<name>A0A420DEC7_9FLAO</name>
<dbReference type="Pfam" id="PF04545">
    <property type="entry name" value="Sigma70_r4"/>
    <property type="match status" value="1"/>
</dbReference>